<organism evidence="2 3">
    <name type="scientific">Friedmanniomyces simplex</name>
    <dbReference type="NCBI Taxonomy" id="329884"/>
    <lineage>
        <taxon>Eukaryota</taxon>
        <taxon>Fungi</taxon>
        <taxon>Dikarya</taxon>
        <taxon>Ascomycota</taxon>
        <taxon>Pezizomycotina</taxon>
        <taxon>Dothideomycetes</taxon>
        <taxon>Dothideomycetidae</taxon>
        <taxon>Mycosphaerellales</taxon>
        <taxon>Teratosphaeriaceae</taxon>
        <taxon>Friedmanniomyces</taxon>
    </lineage>
</organism>
<name>A0A4U0XQW1_9PEZI</name>
<evidence type="ECO:0000256" key="1">
    <source>
        <dbReference type="SAM" id="MobiDB-lite"/>
    </source>
</evidence>
<feature type="region of interest" description="Disordered" evidence="1">
    <location>
        <begin position="1"/>
        <end position="27"/>
    </location>
</feature>
<keyword evidence="3" id="KW-1185">Reference proteome</keyword>
<reference evidence="2 3" key="1">
    <citation type="submission" date="2017-03" db="EMBL/GenBank/DDBJ databases">
        <title>Genomes of endolithic fungi from Antarctica.</title>
        <authorList>
            <person name="Coleine C."/>
            <person name="Masonjones S."/>
            <person name="Stajich J.E."/>
        </authorList>
    </citation>
    <scope>NUCLEOTIDE SEQUENCE [LARGE SCALE GENOMIC DNA]</scope>
    <source>
        <strain evidence="2 3">CCFEE 5184</strain>
    </source>
</reference>
<dbReference type="EMBL" id="NAJQ01000104">
    <property type="protein sequence ID" value="TKA78826.1"/>
    <property type="molecule type" value="Genomic_DNA"/>
</dbReference>
<gene>
    <name evidence="2" type="ORF">B0A55_02226</name>
</gene>
<sequence>MKGKERRLAKQAAISRDVPKTAPPPNTPLKTYKVSVAKLLHQAEAVASWAKRMIRKTGLQILYSNEGHALLINYVVSSYLRETRIDSNVPVMRTHNAFQFNIDATGALDTGDGADWLNFHTSLFFDIYDLKSTIDCPVLSE</sequence>
<proteinExistence type="predicted"/>
<dbReference type="AlphaFoldDB" id="A0A4U0XQW1"/>
<dbReference type="Proteomes" id="UP000309340">
    <property type="component" value="Unassembled WGS sequence"/>
</dbReference>
<protein>
    <submittedName>
        <fullName evidence="2">Uncharacterized protein</fullName>
    </submittedName>
</protein>
<evidence type="ECO:0000313" key="3">
    <source>
        <dbReference type="Proteomes" id="UP000309340"/>
    </source>
</evidence>
<accession>A0A4U0XQW1</accession>
<evidence type="ECO:0000313" key="2">
    <source>
        <dbReference type="EMBL" id="TKA78826.1"/>
    </source>
</evidence>
<comment type="caution">
    <text evidence="2">The sequence shown here is derived from an EMBL/GenBank/DDBJ whole genome shotgun (WGS) entry which is preliminary data.</text>
</comment>